<evidence type="ECO:0000259" key="4">
    <source>
        <dbReference type="Pfam" id="PF07804"/>
    </source>
</evidence>
<dbReference type="PANTHER" id="PTHR37419">
    <property type="entry name" value="SERINE/THREONINE-PROTEIN KINASE TOXIN HIPA"/>
    <property type="match status" value="1"/>
</dbReference>
<evidence type="ECO:0000313" key="5">
    <source>
        <dbReference type="EMBL" id="MBB3193512.1"/>
    </source>
</evidence>
<protein>
    <submittedName>
        <fullName evidence="5">Serine/threonine protein kinase HipA of HipAB toxin-antitoxin module</fullName>
    </submittedName>
</protein>
<dbReference type="InterPro" id="IPR012893">
    <property type="entry name" value="HipA-like_C"/>
</dbReference>
<dbReference type="Proteomes" id="UP000574369">
    <property type="component" value="Unassembled WGS sequence"/>
</dbReference>
<keyword evidence="3 5" id="KW-0418">Kinase</keyword>
<comment type="similarity">
    <text evidence="1">Belongs to the HipA Ser/Thr kinase family.</text>
</comment>
<name>A0ABR6GP86_9BURK</name>
<dbReference type="GO" id="GO:0004674">
    <property type="term" value="F:protein serine/threonine kinase activity"/>
    <property type="evidence" value="ECO:0007669"/>
    <property type="project" value="UniProtKB-KW"/>
</dbReference>
<keyword evidence="5" id="KW-0723">Serine/threonine-protein kinase</keyword>
<keyword evidence="6" id="KW-1185">Reference proteome</keyword>
<gene>
    <name evidence="5" type="ORF">FHS28_000877</name>
</gene>
<evidence type="ECO:0000313" key="6">
    <source>
        <dbReference type="Proteomes" id="UP000574369"/>
    </source>
</evidence>
<evidence type="ECO:0000256" key="1">
    <source>
        <dbReference type="ARBA" id="ARBA00010164"/>
    </source>
</evidence>
<feature type="domain" description="HipA-like C-terminal" evidence="4">
    <location>
        <begin position="1"/>
        <end position="84"/>
    </location>
</feature>
<accession>A0ABR6GP86</accession>
<keyword evidence="2" id="KW-0808">Transferase</keyword>
<evidence type="ECO:0000256" key="2">
    <source>
        <dbReference type="ARBA" id="ARBA00022679"/>
    </source>
</evidence>
<dbReference type="Gene3D" id="1.10.1070.20">
    <property type="match status" value="1"/>
</dbReference>
<proteinExistence type="inferred from homology"/>
<dbReference type="RefSeq" id="WP_184294137.1">
    <property type="nucleotide sequence ID" value="NZ_JACHXO010000001.1"/>
</dbReference>
<organism evidence="5 6">
    <name type="scientific">Roseateles terrae</name>
    <dbReference type="NCBI Taxonomy" id="431060"/>
    <lineage>
        <taxon>Bacteria</taxon>
        <taxon>Pseudomonadati</taxon>
        <taxon>Pseudomonadota</taxon>
        <taxon>Betaproteobacteria</taxon>
        <taxon>Burkholderiales</taxon>
        <taxon>Sphaerotilaceae</taxon>
        <taxon>Roseateles</taxon>
    </lineage>
</organism>
<comment type="caution">
    <text evidence="5">The sequence shown here is derived from an EMBL/GenBank/DDBJ whole genome shotgun (WGS) entry which is preliminary data.</text>
</comment>
<reference evidence="5 6" key="1">
    <citation type="submission" date="2020-08" db="EMBL/GenBank/DDBJ databases">
        <title>Genomic Encyclopedia of Type Strains, Phase III (KMG-III): the genomes of soil and plant-associated and newly described type strains.</title>
        <authorList>
            <person name="Whitman W."/>
        </authorList>
    </citation>
    <scope>NUCLEOTIDE SEQUENCE [LARGE SCALE GENOMIC DNA]</scope>
    <source>
        <strain evidence="5 6">CECT 7247</strain>
    </source>
</reference>
<dbReference type="Pfam" id="PF07804">
    <property type="entry name" value="HipA_C"/>
    <property type="match status" value="1"/>
</dbReference>
<dbReference type="EMBL" id="JACHXO010000001">
    <property type="protein sequence ID" value="MBB3193512.1"/>
    <property type="molecule type" value="Genomic_DNA"/>
</dbReference>
<dbReference type="InterPro" id="IPR052028">
    <property type="entry name" value="HipA_Ser/Thr_kinase"/>
</dbReference>
<sequence length="110" mass="12225">MLFNVRIGNRDDHLRNHGFIRVKTGWRLAPAYDINPNPYKAAHTLTLDGYTTEPDVGAAMACAELYRVNDSEARKILQEIDAALGDWQLTASQLGLARSDIARMAAVIQN</sequence>
<evidence type="ECO:0000256" key="3">
    <source>
        <dbReference type="ARBA" id="ARBA00022777"/>
    </source>
</evidence>